<proteinExistence type="inferred from homology"/>
<dbReference type="GO" id="GO:0003735">
    <property type="term" value="F:structural constituent of ribosome"/>
    <property type="evidence" value="ECO:0007669"/>
    <property type="project" value="InterPro"/>
</dbReference>
<dbReference type="GO" id="GO:0019843">
    <property type="term" value="F:rRNA binding"/>
    <property type="evidence" value="ECO:0007669"/>
    <property type="project" value="UniProtKB-UniRule"/>
</dbReference>
<evidence type="ECO:0000313" key="7">
    <source>
        <dbReference type="Proteomes" id="UP000222818"/>
    </source>
</evidence>
<organism evidence="6 7">
    <name type="scientific">Candidatus Tremblayella phenacoccinincola</name>
    <dbReference type="NCBI Taxonomy" id="1010676"/>
    <lineage>
        <taxon>Bacteria</taxon>
        <taxon>Pseudomonadati</taxon>
        <taxon>Pseudomonadota</taxon>
        <taxon>Betaproteobacteria</taxon>
        <taxon>Candidatus Tremblayella</taxon>
    </lineage>
</organism>
<keyword evidence="3 4" id="KW-0687">Ribonucleoprotein</keyword>
<dbReference type="InterPro" id="IPR001787">
    <property type="entry name" value="Ribosomal_bL21"/>
</dbReference>
<dbReference type="InterPro" id="IPR036164">
    <property type="entry name" value="bL21-like_sf"/>
</dbReference>
<comment type="function">
    <text evidence="4 5">This protein binds to 23S rRNA in the presence of protein L20.</text>
</comment>
<comment type="caution">
    <text evidence="6">The sequence shown here is derived from an EMBL/GenBank/DDBJ whole genome shotgun (WGS) entry which is preliminary data.</text>
</comment>
<comment type="subunit">
    <text evidence="4">Part of the 50S ribosomal subunit. Contacts protein L20.</text>
</comment>
<dbReference type="SUPFAM" id="SSF141091">
    <property type="entry name" value="L21p-like"/>
    <property type="match status" value="1"/>
</dbReference>
<sequence>MLLQSGTIYGHRLDYAIIKLNGKQYKTQVNKRVVVDRMGLPEGRLFYLHSVLLHIHCNKVHIGQPTLSGVRVVAMVSRHFKSKKISILKHKRRKHYMKSQGYRSLRTEIIVTTIQTTQKLTWPKRKQAVLLGTIETRDPRD</sequence>
<dbReference type="Proteomes" id="UP000222818">
    <property type="component" value="Unassembled WGS sequence"/>
</dbReference>
<comment type="similarity">
    <text evidence="1 4 5">Belongs to the bacterial ribosomal protein bL21 family.</text>
</comment>
<keyword evidence="4 5" id="KW-0699">rRNA-binding</keyword>
<evidence type="ECO:0000256" key="4">
    <source>
        <dbReference type="HAMAP-Rule" id="MF_01363"/>
    </source>
</evidence>
<dbReference type="AlphaFoldDB" id="A0A2G0V776"/>
<dbReference type="PANTHER" id="PTHR21349">
    <property type="entry name" value="50S RIBOSOMAL PROTEIN L21"/>
    <property type="match status" value="1"/>
</dbReference>
<dbReference type="GO" id="GO:0006412">
    <property type="term" value="P:translation"/>
    <property type="evidence" value="ECO:0007669"/>
    <property type="project" value="UniProtKB-UniRule"/>
</dbReference>
<protein>
    <recommendedName>
        <fullName evidence="4">Large ribosomal subunit protein bL21</fullName>
    </recommendedName>
</protein>
<dbReference type="InterPro" id="IPR028909">
    <property type="entry name" value="bL21-like"/>
</dbReference>
<dbReference type="NCBIfam" id="TIGR00061">
    <property type="entry name" value="L21"/>
    <property type="match status" value="1"/>
</dbReference>
<accession>A0A2G0V776</accession>
<evidence type="ECO:0000256" key="5">
    <source>
        <dbReference type="RuleBase" id="RU000562"/>
    </source>
</evidence>
<evidence type="ECO:0000256" key="1">
    <source>
        <dbReference type="ARBA" id="ARBA00008563"/>
    </source>
</evidence>
<keyword evidence="2 4" id="KW-0689">Ribosomal protein</keyword>
<gene>
    <name evidence="4 6" type="primary">rplU</name>
    <name evidence="6" type="ORF">TPPER_00068</name>
</gene>
<keyword evidence="4 5" id="KW-0694">RNA-binding</keyword>
<dbReference type="GO" id="GO:0005840">
    <property type="term" value="C:ribosome"/>
    <property type="evidence" value="ECO:0007669"/>
    <property type="project" value="UniProtKB-KW"/>
</dbReference>
<name>A0A2G0V776_9PROT</name>
<dbReference type="Pfam" id="PF00829">
    <property type="entry name" value="Ribosomal_L21p"/>
    <property type="match status" value="1"/>
</dbReference>
<dbReference type="GO" id="GO:1990904">
    <property type="term" value="C:ribonucleoprotein complex"/>
    <property type="evidence" value="ECO:0007669"/>
    <property type="project" value="UniProtKB-KW"/>
</dbReference>
<evidence type="ECO:0000256" key="2">
    <source>
        <dbReference type="ARBA" id="ARBA00022980"/>
    </source>
</evidence>
<evidence type="ECO:0000256" key="3">
    <source>
        <dbReference type="ARBA" id="ARBA00023274"/>
    </source>
</evidence>
<reference evidence="6 7" key="1">
    <citation type="journal article" date="2017" name="ISME J.">
        <title>Tremblaya phenacola PPER: an evolutionary beta-gammaproteobacterium collage.</title>
        <authorList>
            <person name="Gil R."/>
            <person name="Vargas-Chavez C."/>
            <person name="Lopez-Madrigal S."/>
            <person name="Santos-Garcia D."/>
            <person name="Latorre A."/>
            <person name="Moya A."/>
        </authorList>
    </citation>
    <scope>NUCLEOTIDE SEQUENCE [LARGE SCALE GENOMIC DNA]</scope>
    <source>
        <strain evidence="6 7">PPER</strain>
    </source>
</reference>
<evidence type="ECO:0000313" key="6">
    <source>
        <dbReference type="EMBL" id="PHN16326.1"/>
    </source>
</evidence>
<dbReference type="EMBL" id="MKGN01000007">
    <property type="protein sequence ID" value="PHN16326.1"/>
    <property type="molecule type" value="Genomic_DNA"/>
</dbReference>
<dbReference type="PANTHER" id="PTHR21349:SF0">
    <property type="entry name" value="LARGE RIBOSOMAL SUBUNIT PROTEIN BL21M"/>
    <property type="match status" value="1"/>
</dbReference>
<dbReference type="GO" id="GO:0005737">
    <property type="term" value="C:cytoplasm"/>
    <property type="evidence" value="ECO:0007669"/>
    <property type="project" value="UniProtKB-ARBA"/>
</dbReference>
<dbReference type="HAMAP" id="MF_01363">
    <property type="entry name" value="Ribosomal_bL21"/>
    <property type="match status" value="1"/>
</dbReference>
<keyword evidence="7" id="KW-1185">Reference proteome</keyword>